<dbReference type="GO" id="GO:0015679">
    <property type="term" value="P:plasma membrane copper ion transport"/>
    <property type="evidence" value="ECO:0007669"/>
    <property type="project" value="TreeGrafter"/>
</dbReference>
<organism evidence="10 11">
    <name type="scientific">Archangium gephyra</name>
    <dbReference type="NCBI Taxonomy" id="48"/>
    <lineage>
        <taxon>Bacteria</taxon>
        <taxon>Pseudomonadati</taxon>
        <taxon>Myxococcota</taxon>
        <taxon>Myxococcia</taxon>
        <taxon>Myxococcales</taxon>
        <taxon>Cystobacterineae</taxon>
        <taxon>Archangiaceae</taxon>
        <taxon>Archangium</taxon>
    </lineage>
</organism>
<evidence type="ECO:0000259" key="7">
    <source>
        <dbReference type="Pfam" id="PF25954"/>
    </source>
</evidence>
<keyword evidence="2" id="KW-0813">Transport</keyword>
<sequence>MKALRLTCLALLFAVTGCKESPPAPEAEQPHRDEEAHAELPNQVTLDAEKASQAGIQTVPVRRAALPSTLTLTGEIIAEPDRTARLSSAISGRLEQVLFNEGAVVKRGEVLATVRVPDVGRLRGAYAAATSRARASRQNAERLEALKASGLGAEQALVDAKADARAQEAEARALGEQLTAIGVNAESGGFLVALRAPISGVVVSRDAIVGQPIGTDAVLATIVDLSEVWFLGRVFEKDLARLRVGTSAEVELNAFPGGHFHGIVDYVSQQIDPMARTLTARIRVANESGQLRLGLFGRAHVDIGEPGKQVTGLVVPRDAVLEVAGKRVVFVQQKDGDFVVHDVTVGDSAMDDVLLLSGVSEGEQVVSKGGFTLKSLLLKSTLAEDE</sequence>
<dbReference type="Gene3D" id="2.40.30.170">
    <property type="match status" value="1"/>
</dbReference>
<evidence type="ECO:0000256" key="5">
    <source>
        <dbReference type="ARBA" id="ARBA00058766"/>
    </source>
</evidence>
<dbReference type="GO" id="GO:0022857">
    <property type="term" value="F:transmembrane transporter activity"/>
    <property type="evidence" value="ECO:0007669"/>
    <property type="project" value="InterPro"/>
</dbReference>
<gene>
    <name evidence="10" type="ORF">DI536_34170</name>
</gene>
<evidence type="ECO:0000313" key="11">
    <source>
        <dbReference type="Proteomes" id="UP000249061"/>
    </source>
</evidence>
<dbReference type="GO" id="GO:0060003">
    <property type="term" value="P:copper ion export"/>
    <property type="evidence" value="ECO:0007669"/>
    <property type="project" value="TreeGrafter"/>
</dbReference>
<dbReference type="AlphaFoldDB" id="A0A2W5V3I5"/>
<evidence type="ECO:0000259" key="8">
    <source>
        <dbReference type="Pfam" id="PF25973"/>
    </source>
</evidence>
<reference evidence="10 11" key="1">
    <citation type="submission" date="2017-08" db="EMBL/GenBank/DDBJ databases">
        <title>Infants hospitalized years apart are colonized by the same room-sourced microbial strains.</title>
        <authorList>
            <person name="Brooks B."/>
            <person name="Olm M.R."/>
            <person name="Firek B.A."/>
            <person name="Baker R."/>
            <person name="Thomas B.C."/>
            <person name="Morowitz M.J."/>
            <person name="Banfield J.F."/>
        </authorList>
    </citation>
    <scope>NUCLEOTIDE SEQUENCE [LARGE SCALE GENOMIC DNA]</scope>
    <source>
        <strain evidence="10">S2_003_000_R2_14</strain>
    </source>
</reference>
<dbReference type="EMBL" id="QFQP01000057">
    <property type="protein sequence ID" value="PZR04531.1"/>
    <property type="molecule type" value="Genomic_DNA"/>
</dbReference>
<dbReference type="InterPro" id="IPR006143">
    <property type="entry name" value="RND_pump_MFP"/>
</dbReference>
<dbReference type="Pfam" id="PF25954">
    <property type="entry name" value="Beta-barrel_RND_2"/>
    <property type="match status" value="1"/>
</dbReference>
<dbReference type="NCBIfam" id="TIGR01730">
    <property type="entry name" value="RND_mfp"/>
    <property type="match status" value="1"/>
</dbReference>
<dbReference type="InterPro" id="IPR058792">
    <property type="entry name" value="Beta-barrel_RND_2"/>
</dbReference>
<evidence type="ECO:0000259" key="9">
    <source>
        <dbReference type="Pfam" id="PF25975"/>
    </source>
</evidence>
<keyword evidence="6" id="KW-0175">Coiled coil</keyword>
<dbReference type="PANTHER" id="PTHR30097">
    <property type="entry name" value="CATION EFFLUX SYSTEM PROTEIN CUSB"/>
    <property type="match status" value="1"/>
</dbReference>
<proteinExistence type="inferred from homology"/>
<dbReference type="GO" id="GO:0030288">
    <property type="term" value="C:outer membrane-bounded periplasmic space"/>
    <property type="evidence" value="ECO:0007669"/>
    <property type="project" value="TreeGrafter"/>
</dbReference>
<comment type="similarity">
    <text evidence="1">Belongs to the membrane fusion protein (MFP) (TC 8.A.1) family.</text>
</comment>
<dbReference type="GO" id="GO:0046914">
    <property type="term" value="F:transition metal ion binding"/>
    <property type="evidence" value="ECO:0007669"/>
    <property type="project" value="TreeGrafter"/>
</dbReference>
<dbReference type="Pfam" id="PF25975">
    <property type="entry name" value="CzcB_C"/>
    <property type="match status" value="1"/>
</dbReference>
<comment type="function">
    <text evidence="5">CzcA and CzcB together would act in zinc efflux nearly as effectively as the complete czc efflux system (CzcABC). The CzcB protein is thought to funnel zinc cations to the CzcA transport protein.</text>
</comment>
<feature type="domain" description="CzcB-like C-terminal circularly permuted SH3-like" evidence="9">
    <location>
        <begin position="314"/>
        <end position="374"/>
    </location>
</feature>
<dbReference type="GO" id="GO:0046686">
    <property type="term" value="P:response to cadmium ion"/>
    <property type="evidence" value="ECO:0007669"/>
    <property type="project" value="UniProtKB-KW"/>
</dbReference>
<keyword evidence="3" id="KW-0862">Zinc</keyword>
<dbReference type="SUPFAM" id="SSF111369">
    <property type="entry name" value="HlyD-like secretion proteins"/>
    <property type="match status" value="1"/>
</dbReference>
<evidence type="ECO:0000256" key="4">
    <source>
        <dbReference type="ARBA" id="ARBA00043263"/>
    </source>
</evidence>
<name>A0A2W5V3I5_9BACT</name>
<dbReference type="Proteomes" id="UP000249061">
    <property type="component" value="Unassembled WGS sequence"/>
</dbReference>
<evidence type="ECO:0000256" key="6">
    <source>
        <dbReference type="SAM" id="Coils"/>
    </source>
</evidence>
<feature type="domain" description="CzcB-like barrel-sandwich hybrid" evidence="8">
    <location>
        <begin position="82"/>
        <end position="224"/>
    </location>
</feature>
<accession>A0A2W5V3I5</accession>
<evidence type="ECO:0000256" key="3">
    <source>
        <dbReference type="ARBA" id="ARBA00022833"/>
    </source>
</evidence>
<comment type="caution">
    <text evidence="10">The sequence shown here is derived from an EMBL/GenBank/DDBJ whole genome shotgun (WGS) entry which is preliminary data.</text>
</comment>
<dbReference type="Gene3D" id="2.40.420.20">
    <property type="match status" value="1"/>
</dbReference>
<evidence type="ECO:0000313" key="10">
    <source>
        <dbReference type="EMBL" id="PZR04531.1"/>
    </source>
</evidence>
<dbReference type="FunFam" id="2.40.420.20:FF:000006">
    <property type="entry name" value="RND family efflux transporter MFP subunit"/>
    <property type="match status" value="1"/>
</dbReference>
<dbReference type="FunFam" id="2.40.30.170:FF:000010">
    <property type="entry name" value="Efflux RND transporter periplasmic adaptor subunit"/>
    <property type="match status" value="1"/>
</dbReference>
<dbReference type="PANTHER" id="PTHR30097:SF15">
    <property type="entry name" value="CATION EFFLUX SYSTEM PROTEIN CUSB"/>
    <property type="match status" value="1"/>
</dbReference>
<dbReference type="InterPro" id="IPR051909">
    <property type="entry name" value="MFP_Cation_Efflux"/>
</dbReference>
<dbReference type="InterPro" id="IPR058647">
    <property type="entry name" value="BSH_CzcB-like"/>
</dbReference>
<dbReference type="Gene3D" id="2.40.50.100">
    <property type="match status" value="1"/>
</dbReference>
<keyword evidence="4" id="KW-0105">Cadmium resistance</keyword>
<evidence type="ECO:0000256" key="2">
    <source>
        <dbReference type="ARBA" id="ARBA00022448"/>
    </source>
</evidence>
<feature type="domain" description="CusB-like beta-barrel" evidence="7">
    <location>
        <begin position="228"/>
        <end position="301"/>
    </location>
</feature>
<dbReference type="Gene3D" id="1.10.287.470">
    <property type="entry name" value="Helix hairpin bin"/>
    <property type="match status" value="1"/>
</dbReference>
<dbReference type="PROSITE" id="PS51257">
    <property type="entry name" value="PROKAR_LIPOPROTEIN"/>
    <property type="match status" value="1"/>
</dbReference>
<feature type="coiled-coil region" evidence="6">
    <location>
        <begin position="126"/>
        <end position="177"/>
    </location>
</feature>
<dbReference type="Pfam" id="PF25973">
    <property type="entry name" value="BSH_CzcB"/>
    <property type="match status" value="1"/>
</dbReference>
<protein>
    <submittedName>
        <fullName evidence="10">Uncharacterized protein</fullName>
    </submittedName>
</protein>
<dbReference type="InterPro" id="IPR058649">
    <property type="entry name" value="CzcB_C"/>
</dbReference>
<dbReference type="GO" id="GO:0016020">
    <property type="term" value="C:membrane"/>
    <property type="evidence" value="ECO:0007669"/>
    <property type="project" value="InterPro"/>
</dbReference>
<evidence type="ECO:0000256" key="1">
    <source>
        <dbReference type="ARBA" id="ARBA00009477"/>
    </source>
</evidence>